<dbReference type="SUPFAM" id="SSF53383">
    <property type="entry name" value="PLP-dependent transferases"/>
    <property type="match status" value="1"/>
</dbReference>
<evidence type="ECO:0000256" key="3">
    <source>
        <dbReference type="ARBA" id="ARBA00022898"/>
    </source>
</evidence>
<evidence type="ECO:0000256" key="1">
    <source>
        <dbReference type="ARBA" id="ARBA00001933"/>
    </source>
</evidence>
<dbReference type="AlphaFoldDB" id="A0AAF0GNQ4"/>
<dbReference type="Pfam" id="PF00155">
    <property type="entry name" value="Aminotran_1_2"/>
    <property type="match status" value="1"/>
</dbReference>
<evidence type="ECO:0000313" key="7">
    <source>
        <dbReference type="EMBL" id="WGI19720.1"/>
    </source>
</evidence>
<dbReference type="Proteomes" id="UP001179858">
    <property type="component" value="Chromosome"/>
</dbReference>
<dbReference type="RefSeq" id="WP_280103168.1">
    <property type="nucleotide sequence ID" value="NZ_CP122959.1"/>
</dbReference>
<reference evidence="7" key="1">
    <citation type="submission" date="2023-04" db="EMBL/GenBank/DDBJ databases">
        <title>Novel strain of Lactilactobacillus sakei and use thereof.</title>
        <authorList>
            <person name="Kim S.Y."/>
        </authorList>
    </citation>
    <scope>NUCLEOTIDE SEQUENCE</scope>
    <source>
        <strain evidence="7">HUP1</strain>
    </source>
</reference>
<dbReference type="EC" id="4.4.1.13" evidence="2"/>
<dbReference type="GO" id="GO:0030170">
    <property type="term" value="F:pyridoxal phosphate binding"/>
    <property type="evidence" value="ECO:0007669"/>
    <property type="project" value="InterPro"/>
</dbReference>
<dbReference type="NCBIfam" id="TIGR04350">
    <property type="entry name" value="C_S_lyase_PatB"/>
    <property type="match status" value="1"/>
</dbReference>
<dbReference type="InterPro" id="IPR015422">
    <property type="entry name" value="PyrdxlP-dep_Trfase_small"/>
</dbReference>
<dbReference type="InterPro" id="IPR015421">
    <property type="entry name" value="PyrdxlP-dep_Trfase_major"/>
</dbReference>
<dbReference type="PANTHER" id="PTHR43525:SF1">
    <property type="entry name" value="PROTEIN MALY"/>
    <property type="match status" value="1"/>
</dbReference>
<dbReference type="InterPro" id="IPR004839">
    <property type="entry name" value="Aminotransferase_I/II_large"/>
</dbReference>
<dbReference type="EMBL" id="CP122959">
    <property type="protein sequence ID" value="WGI19720.1"/>
    <property type="molecule type" value="Genomic_DNA"/>
</dbReference>
<comment type="cofactor">
    <cofactor evidence="1">
        <name>pyridoxal 5'-phosphate</name>
        <dbReference type="ChEBI" id="CHEBI:597326"/>
    </cofactor>
</comment>
<sequence>MIKYDFDKCADRQIDHARKWDRKIVQGKFPKVRTDFIPVWIADMDFQAAPEIREALANVALNGAYGYTYVTDEWYDAVLNWQQRRHHNRLERDWLTLGYGTVPNMHYLYQAFLAPDEKVLMNTPVYGPFAYAAEHNGYQIVKNKLKLENKRYTIDFELLAKQLEDDKTKIYLLCSPHNPSGRIWQLSEMQRIAQLCLENDVLLVVDEVHSEHIINGQFYSAFQLSKQYWNQLIVLTSPNKGFNLGGLKLSYSIIPNAKLRERLRQQYAKNSITSPNVFGQTAMIAAYNQGEEWLNQCEAYIKQNYVDVQAILAESFDGWEMCDMDSSYLPWVNITNTPFTMHEIVDMMANEAGVILGDGDDYVADGDTFIRLNLGAPNALIKESMTRMAEVWQAHTK</sequence>
<evidence type="ECO:0000259" key="6">
    <source>
        <dbReference type="Pfam" id="PF00155"/>
    </source>
</evidence>
<dbReference type="InterPro" id="IPR015424">
    <property type="entry name" value="PyrdxlP-dep_Trfase"/>
</dbReference>
<dbReference type="InterPro" id="IPR027619">
    <property type="entry name" value="C-S_lyase_PatB-like"/>
</dbReference>
<gene>
    <name evidence="7" type="ORF">QBD03_03145</name>
</gene>
<keyword evidence="3" id="KW-0663">Pyridoxal phosphate</keyword>
<name>A0AAF0GNQ4_LATSK</name>
<evidence type="ECO:0000313" key="8">
    <source>
        <dbReference type="Proteomes" id="UP001179858"/>
    </source>
</evidence>
<organism evidence="7 8">
    <name type="scientific">Latilactobacillus sakei</name>
    <name type="common">Lactobacillus sakei</name>
    <dbReference type="NCBI Taxonomy" id="1599"/>
    <lineage>
        <taxon>Bacteria</taxon>
        <taxon>Bacillati</taxon>
        <taxon>Bacillota</taxon>
        <taxon>Bacilli</taxon>
        <taxon>Lactobacillales</taxon>
        <taxon>Lactobacillaceae</taxon>
        <taxon>Latilactobacillus</taxon>
    </lineage>
</organism>
<evidence type="ECO:0000256" key="5">
    <source>
        <dbReference type="ARBA" id="ARBA00037974"/>
    </source>
</evidence>
<dbReference type="CDD" id="cd00609">
    <property type="entry name" value="AAT_like"/>
    <property type="match status" value="1"/>
</dbReference>
<dbReference type="Gene3D" id="3.40.640.10">
    <property type="entry name" value="Type I PLP-dependent aspartate aminotransferase-like (Major domain)"/>
    <property type="match status" value="1"/>
</dbReference>
<proteinExistence type="inferred from homology"/>
<keyword evidence="4 7" id="KW-0456">Lyase</keyword>
<dbReference type="InterPro" id="IPR051798">
    <property type="entry name" value="Class-II_PLP-Dep_Aminotrans"/>
</dbReference>
<protein>
    <recommendedName>
        <fullName evidence="2">cysteine-S-conjugate beta-lyase</fullName>
        <ecNumber evidence="2">4.4.1.13</ecNumber>
    </recommendedName>
</protein>
<comment type="similarity">
    <text evidence="5">Belongs to the class-II pyridoxal-phosphate-dependent aminotransferase family. MalY/PatB cystathionine beta-lyase subfamily.</text>
</comment>
<dbReference type="GO" id="GO:0047804">
    <property type="term" value="F:cysteine-S-conjugate beta-lyase activity"/>
    <property type="evidence" value="ECO:0007669"/>
    <property type="project" value="UniProtKB-EC"/>
</dbReference>
<accession>A0AAF0GNQ4</accession>
<evidence type="ECO:0000256" key="4">
    <source>
        <dbReference type="ARBA" id="ARBA00023239"/>
    </source>
</evidence>
<feature type="domain" description="Aminotransferase class I/classII large" evidence="6">
    <location>
        <begin position="63"/>
        <end position="383"/>
    </location>
</feature>
<dbReference type="PANTHER" id="PTHR43525">
    <property type="entry name" value="PROTEIN MALY"/>
    <property type="match status" value="1"/>
</dbReference>
<dbReference type="Gene3D" id="3.90.1150.10">
    <property type="entry name" value="Aspartate Aminotransferase, domain 1"/>
    <property type="match status" value="1"/>
</dbReference>
<evidence type="ECO:0000256" key="2">
    <source>
        <dbReference type="ARBA" id="ARBA00012224"/>
    </source>
</evidence>